<protein>
    <submittedName>
        <fullName evidence="1">Uncharacterized protein</fullName>
    </submittedName>
</protein>
<organism evidence="1">
    <name type="scientific">Amphora coffeiformis</name>
    <dbReference type="NCBI Taxonomy" id="265554"/>
    <lineage>
        <taxon>Eukaryota</taxon>
        <taxon>Sar</taxon>
        <taxon>Stramenopiles</taxon>
        <taxon>Ochrophyta</taxon>
        <taxon>Bacillariophyta</taxon>
        <taxon>Bacillariophyceae</taxon>
        <taxon>Bacillariophycidae</taxon>
        <taxon>Thalassiophysales</taxon>
        <taxon>Catenulaceae</taxon>
        <taxon>Amphora</taxon>
    </lineage>
</organism>
<sequence>MKQESCISTDKMAIMVVCHEPYEDCFETVVNCADRFAQDQIWLVDYGDQRASCMKEWLEELDLHGVRYVYRQGCDKFSALLKTAASLARGWEHILLVDTVIKSFPPSLNFDITFSGGEEAPCMKLSRRKAGGHVFFVWQSINALDFAKEDGWRRSLYIWERNALLACYYYSYVVKQATVSAPPPLTALAFPSTITDFQMKSFPCHRCQTDNWI</sequence>
<accession>A0A7S3LEH8</accession>
<gene>
    <name evidence="1" type="ORF">ACOF00016_LOCUS17321</name>
</gene>
<name>A0A7S3LEH8_9STRA</name>
<proteinExistence type="predicted"/>
<dbReference type="AlphaFoldDB" id="A0A7S3LEH8"/>
<dbReference type="EMBL" id="HBIM01023403">
    <property type="protein sequence ID" value="CAE0420593.1"/>
    <property type="molecule type" value="Transcribed_RNA"/>
</dbReference>
<reference evidence="1" key="1">
    <citation type="submission" date="2021-01" db="EMBL/GenBank/DDBJ databases">
        <authorList>
            <person name="Corre E."/>
            <person name="Pelletier E."/>
            <person name="Niang G."/>
            <person name="Scheremetjew M."/>
            <person name="Finn R."/>
            <person name="Kale V."/>
            <person name="Holt S."/>
            <person name="Cochrane G."/>
            <person name="Meng A."/>
            <person name="Brown T."/>
            <person name="Cohen L."/>
        </authorList>
    </citation>
    <scope>NUCLEOTIDE SEQUENCE</scope>
    <source>
        <strain evidence="1">CCMP127</strain>
    </source>
</reference>
<evidence type="ECO:0000313" key="1">
    <source>
        <dbReference type="EMBL" id="CAE0420593.1"/>
    </source>
</evidence>